<feature type="compositionally biased region" description="Basic and acidic residues" evidence="3">
    <location>
        <begin position="450"/>
        <end position="465"/>
    </location>
</feature>
<sequence length="541" mass="61987">MLKNNIHTREKHKSPTRQELKKEMKLIQNFFEQESKSSLILPLPADVSQLTRELTELEISDKDFDELPELLSLLTNLKKLIIHNNTLQSLPNVIGTLENLCIINLSHNRITELPDEISKLKNLQELDLSFNQLEDLPKAYSKLQRLRILNVSNNNFKCLPKCVQNGMGTLRVLNISENPKVKINVTPYSKYLERFYASGNENCCKFPDWLLKHKFFHLKEFDLNKTKFNVYSFIGNEGKLYYTSISMGCSNLSSPILEMIVENMTNLEIINVGNENQSESGNIFNSIPINTLKNPGLITELNFRATSLSTIPAEIKLLCNLKKLDIGLNIIPWFPEEFCELLKLESLKMDGNDFILFPKCFGNLKSLKEIRAENNDLSKLPESFENLKNLAIIDMYNNKFDEFPKVLDEMTNLEDKNSNFRSSGIKIRPSTDSDSEDNLKAHPSGYSSDDAEKNEIISIDLKNDPDDNWESVQDSDDNYKPGVPQDYYHHQEHSQKFLPPLPDAFCPADLHSNKIKAEVKSMCIHGSLPLFEIEQGQFDDA</sequence>
<organism evidence="4 5">
    <name type="scientific">Trichomalopsis sarcophagae</name>
    <dbReference type="NCBI Taxonomy" id="543379"/>
    <lineage>
        <taxon>Eukaryota</taxon>
        <taxon>Metazoa</taxon>
        <taxon>Ecdysozoa</taxon>
        <taxon>Arthropoda</taxon>
        <taxon>Hexapoda</taxon>
        <taxon>Insecta</taxon>
        <taxon>Pterygota</taxon>
        <taxon>Neoptera</taxon>
        <taxon>Endopterygota</taxon>
        <taxon>Hymenoptera</taxon>
        <taxon>Apocrita</taxon>
        <taxon>Proctotrupomorpha</taxon>
        <taxon>Chalcidoidea</taxon>
        <taxon>Pteromalidae</taxon>
        <taxon>Pteromalinae</taxon>
        <taxon>Trichomalopsis</taxon>
    </lineage>
</organism>
<reference evidence="4 5" key="1">
    <citation type="journal article" date="2017" name="Curr. Biol.">
        <title>The Evolution of Venom by Co-option of Single-Copy Genes.</title>
        <authorList>
            <person name="Martinson E.O."/>
            <person name="Mrinalini"/>
            <person name="Kelkar Y.D."/>
            <person name="Chang C.H."/>
            <person name="Werren J.H."/>
        </authorList>
    </citation>
    <scope>NUCLEOTIDE SEQUENCE [LARGE SCALE GENOMIC DNA]</scope>
    <source>
        <strain evidence="4 5">Alberta</strain>
        <tissue evidence="4">Whole body</tissue>
    </source>
</reference>
<evidence type="ECO:0000313" key="4">
    <source>
        <dbReference type="EMBL" id="OXU23376.1"/>
    </source>
</evidence>
<dbReference type="SUPFAM" id="SSF52047">
    <property type="entry name" value="RNI-like"/>
    <property type="match status" value="1"/>
</dbReference>
<dbReference type="STRING" id="543379.A0A232EY28"/>
<dbReference type="InterPro" id="IPR003591">
    <property type="entry name" value="Leu-rich_rpt_typical-subtyp"/>
</dbReference>
<dbReference type="AlphaFoldDB" id="A0A232EY28"/>
<evidence type="ECO:0000313" key="5">
    <source>
        <dbReference type="Proteomes" id="UP000215335"/>
    </source>
</evidence>
<feature type="region of interest" description="Disordered" evidence="3">
    <location>
        <begin position="418"/>
        <end position="486"/>
    </location>
</feature>
<keyword evidence="5" id="KW-1185">Reference proteome</keyword>
<gene>
    <name evidence="4" type="ORF">TSAR_009963</name>
</gene>
<dbReference type="PROSITE" id="PS51450">
    <property type="entry name" value="LRR"/>
    <property type="match status" value="2"/>
</dbReference>
<dbReference type="Pfam" id="PF13855">
    <property type="entry name" value="LRR_8"/>
    <property type="match status" value="1"/>
</dbReference>
<dbReference type="Gene3D" id="3.80.10.10">
    <property type="entry name" value="Ribonuclease Inhibitor"/>
    <property type="match status" value="2"/>
</dbReference>
<dbReference type="GO" id="GO:0005737">
    <property type="term" value="C:cytoplasm"/>
    <property type="evidence" value="ECO:0007669"/>
    <property type="project" value="TreeGrafter"/>
</dbReference>
<dbReference type="SUPFAM" id="SSF52058">
    <property type="entry name" value="L domain-like"/>
    <property type="match status" value="1"/>
</dbReference>
<evidence type="ECO:0000256" key="1">
    <source>
        <dbReference type="ARBA" id="ARBA00022614"/>
    </source>
</evidence>
<evidence type="ECO:0000256" key="2">
    <source>
        <dbReference type="ARBA" id="ARBA00022737"/>
    </source>
</evidence>
<dbReference type="PANTHER" id="PTHR48051:SF1">
    <property type="entry name" value="RAS SUPPRESSOR PROTEIN 1"/>
    <property type="match status" value="1"/>
</dbReference>
<proteinExistence type="predicted"/>
<dbReference type="InterPro" id="IPR032675">
    <property type="entry name" value="LRR_dom_sf"/>
</dbReference>
<accession>A0A232EY28</accession>
<dbReference type="EMBL" id="NNAY01001630">
    <property type="protein sequence ID" value="OXU23376.1"/>
    <property type="molecule type" value="Genomic_DNA"/>
</dbReference>
<evidence type="ECO:0000256" key="3">
    <source>
        <dbReference type="SAM" id="MobiDB-lite"/>
    </source>
</evidence>
<keyword evidence="2" id="KW-0677">Repeat</keyword>
<dbReference type="InterPro" id="IPR001611">
    <property type="entry name" value="Leu-rich_rpt"/>
</dbReference>
<dbReference type="SMART" id="SM00369">
    <property type="entry name" value="LRR_TYP"/>
    <property type="match status" value="7"/>
</dbReference>
<protein>
    <submittedName>
        <fullName evidence="4">Uncharacterized protein</fullName>
    </submittedName>
</protein>
<dbReference type="OrthoDB" id="2021138at2759"/>
<feature type="compositionally biased region" description="Acidic residues" evidence="3">
    <location>
        <begin position="466"/>
        <end position="476"/>
    </location>
</feature>
<dbReference type="InterPro" id="IPR050216">
    <property type="entry name" value="LRR_domain-containing"/>
</dbReference>
<comment type="caution">
    <text evidence="4">The sequence shown here is derived from an EMBL/GenBank/DDBJ whole genome shotgun (WGS) entry which is preliminary data.</text>
</comment>
<dbReference type="SMART" id="SM00364">
    <property type="entry name" value="LRR_BAC"/>
    <property type="match status" value="5"/>
</dbReference>
<name>A0A232EY28_9HYME</name>
<keyword evidence="1" id="KW-0433">Leucine-rich repeat</keyword>
<dbReference type="PANTHER" id="PTHR48051">
    <property type="match status" value="1"/>
</dbReference>
<dbReference type="Proteomes" id="UP000215335">
    <property type="component" value="Unassembled WGS sequence"/>
</dbReference>